<keyword evidence="4" id="KW-1185">Reference proteome</keyword>
<feature type="non-terminal residue" evidence="3">
    <location>
        <position position="54"/>
    </location>
</feature>
<dbReference type="AlphaFoldDB" id="A0A6H5HCF7"/>
<dbReference type="Proteomes" id="UP000479000">
    <property type="component" value="Unassembled WGS sequence"/>
</dbReference>
<dbReference type="EMBL" id="CADCXU010029333">
    <property type="protein sequence ID" value="CAB0015661.1"/>
    <property type="molecule type" value="Genomic_DNA"/>
</dbReference>
<feature type="region of interest" description="Disordered" evidence="1">
    <location>
        <begin position="1"/>
        <end position="27"/>
    </location>
</feature>
<evidence type="ECO:0000313" key="4">
    <source>
        <dbReference type="Proteomes" id="UP000479000"/>
    </source>
</evidence>
<evidence type="ECO:0000256" key="1">
    <source>
        <dbReference type="SAM" id="MobiDB-lite"/>
    </source>
</evidence>
<evidence type="ECO:0000313" key="3">
    <source>
        <dbReference type="EMBL" id="CAB0015661.1"/>
    </source>
</evidence>
<protein>
    <submittedName>
        <fullName evidence="3">Uncharacterized protein</fullName>
    </submittedName>
</protein>
<organism evidence="3 4">
    <name type="scientific">Nesidiocoris tenuis</name>
    <dbReference type="NCBI Taxonomy" id="355587"/>
    <lineage>
        <taxon>Eukaryota</taxon>
        <taxon>Metazoa</taxon>
        <taxon>Ecdysozoa</taxon>
        <taxon>Arthropoda</taxon>
        <taxon>Hexapoda</taxon>
        <taxon>Insecta</taxon>
        <taxon>Pterygota</taxon>
        <taxon>Neoptera</taxon>
        <taxon>Paraneoptera</taxon>
        <taxon>Hemiptera</taxon>
        <taxon>Heteroptera</taxon>
        <taxon>Panheteroptera</taxon>
        <taxon>Cimicomorpha</taxon>
        <taxon>Miridae</taxon>
        <taxon>Dicyphina</taxon>
        <taxon>Nesidiocoris</taxon>
    </lineage>
</organism>
<feature type="non-terminal residue" evidence="3">
    <location>
        <position position="1"/>
    </location>
</feature>
<evidence type="ECO:0000313" key="2">
    <source>
        <dbReference type="EMBL" id="CAB0015658.1"/>
    </source>
</evidence>
<name>A0A6H5HCF7_9HEMI</name>
<reference evidence="3 4" key="1">
    <citation type="submission" date="2020-02" db="EMBL/GenBank/DDBJ databases">
        <authorList>
            <person name="Ferguson B K."/>
        </authorList>
    </citation>
    <scope>NUCLEOTIDE SEQUENCE [LARGE SCALE GENOMIC DNA]</scope>
</reference>
<gene>
    <name evidence="2" type="ORF">NTEN_LOCUS19998</name>
    <name evidence="3" type="ORF">NTEN_LOCUS20001</name>
</gene>
<feature type="compositionally biased region" description="Polar residues" evidence="1">
    <location>
        <begin position="8"/>
        <end position="18"/>
    </location>
</feature>
<dbReference type="EMBL" id="CADCXU010029332">
    <property type="protein sequence ID" value="CAB0015658.1"/>
    <property type="molecule type" value="Genomic_DNA"/>
</dbReference>
<sequence>MVSKKTKNSQSQDETTPESVREFKSSPLVVLETTQNMLFSEMKEELKALQTTRM</sequence>
<accession>A0A6H5HCF7</accession>
<proteinExistence type="predicted"/>